<protein>
    <submittedName>
        <fullName evidence="2">Uncharacterized protein</fullName>
    </submittedName>
</protein>
<proteinExistence type="predicted"/>
<dbReference type="AlphaFoldDB" id="A0A0A8Z5T5"/>
<reference evidence="2" key="1">
    <citation type="submission" date="2014-09" db="EMBL/GenBank/DDBJ databases">
        <authorList>
            <person name="Magalhaes I.L.F."/>
            <person name="Oliveira U."/>
            <person name="Santos F.R."/>
            <person name="Vidigal T.H.D.A."/>
            <person name="Brescovit A.D."/>
            <person name="Santos A.J."/>
        </authorList>
    </citation>
    <scope>NUCLEOTIDE SEQUENCE</scope>
    <source>
        <tissue evidence="2">Shoot tissue taken approximately 20 cm above the soil surface</tissue>
    </source>
</reference>
<accession>A0A0A8Z5T5</accession>
<dbReference type="EMBL" id="GBRH01267683">
    <property type="protein sequence ID" value="JAD30212.1"/>
    <property type="molecule type" value="Transcribed_RNA"/>
</dbReference>
<feature type="region of interest" description="Disordered" evidence="1">
    <location>
        <begin position="1"/>
        <end position="25"/>
    </location>
</feature>
<name>A0A0A8Z5T5_ARUDO</name>
<organism evidence="2">
    <name type="scientific">Arundo donax</name>
    <name type="common">Giant reed</name>
    <name type="synonym">Donax arundinaceus</name>
    <dbReference type="NCBI Taxonomy" id="35708"/>
    <lineage>
        <taxon>Eukaryota</taxon>
        <taxon>Viridiplantae</taxon>
        <taxon>Streptophyta</taxon>
        <taxon>Embryophyta</taxon>
        <taxon>Tracheophyta</taxon>
        <taxon>Spermatophyta</taxon>
        <taxon>Magnoliopsida</taxon>
        <taxon>Liliopsida</taxon>
        <taxon>Poales</taxon>
        <taxon>Poaceae</taxon>
        <taxon>PACMAD clade</taxon>
        <taxon>Arundinoideae</taxon>
        <taxon>Arundineae</taxon>
        <taxon>Arundo</taxon>
    </lineage>
</organism>
<evidence type="ECO:0000256" key="1">
    <source>
        <dbReference type="SAM" id="MobiDB-lite"/>
    </source>
</evidence>
<evidence type="ECO:0000313" key="2">
    <source>
        <dbReference type="EMBL" id="JAD30212.1"/>
    </source>
</evidence>
<reference evidence="2" key="2">
    <citation type="journal article" date="2015" name="Data Brief">
        <title>Shoot transcriptome of the giant reed, Arundo donax.</title>
        <authorList>
            <person name="Barrero R.A."/>
            <person name="Guerrero F.D."/>
            <person name="Moolhuijzen P."/>
            <person name="Goolsby J.A."/>
            <person name="Tidwell J."/>
            <person name="Bellgard S.E."/>
            <person name="Bellgard M.I."/>
        </authorList>
    </citation>
    <scope>NUCLEOTIDE SEQUENCE</scope>
    <source>
        <tissue evidence="2">Shoot tissue taken approximately 20 cm above the soil surface</tissue>
    </source>
</reference>
<sequence>MELEESRRRARYTAGWRRSREEERS</sequence>